<dbReference type="EC" id="2.7.13.3" evidence="2"/>
<evidence type="ECO:0000256" key="2">
    <source>
        <dbReference type="ARBA" id="ARBA00012438"/>
    </source>
</evidence>
<dbReference type="InterPro" id="IPR036890">
    <property type="entry name" value="HATPase_C_sf"/>
</dbReference>
<sequence>MTEAFDREFTLAELLPAAMLETFGTAAASLLDADFAILDAAGTPLWGRAAGDAPREALVLELEPVAHLAAAVPRDRLRAAAVLLRQVLSARARYLMTCDLHTDAIAADWQTLLERNQALAESEARYKALSEELEQRVEAQVALLDERQRQLYQAEKLASVGQLAAGMAHEINNPIGFVRSNIASFGGYIDKLRALKGRLGDAPAAWKELDLDFVLEDGADIVKDSLEGIDRVARIVRDLKGFSNVDKPEEEVVDINDGLREACSVFAGQLPPGVALEQNLGALPRILCLPGHLNQVFLHLIENAVQAVADSGKPGTVTVSSRPAEGGVGIAIADTGVGMSAAQQARVFEPFYTTRPVGKGTGLGLTVVRDVVQAHGGKVALDSRPGAGTTVTIFLPA</sequence>
<organism evidence="6">
    <name type="scientific">Candidatus Nitricoxidivorans perseverans</name>
    <dbReference type="NCBI Taxonomy" id="2975601"/>
    <lineage>
        <taxon>Bacteria</taxon>
        <taxon>Pseudomonadati</taxon>
        <taxon>Pseudomonadota</taxon>
        <taxon>Betaproteobacteria</taxon>
        <taxon>Nitrosomonadales</taxon>
        <taxon>Sterolibacteriaceae</taxon>
        <taxon>Candidatus Nitricoxidivorans</taxon>
    </lineage>
</organism>
<evidence type="ECO:0000256" key="3">
    <source>
        <dbReference type="ARBA" id="ARBA00022553"/>
    </source>
</evidence>
<dbReference type="InterPro" id="IPR004358">
    <property type="entry name" value="Sig_transdc_His_kin-like_C"/>
</dbReference>
<dbReference type="PRINTS" id="PR00344">
    <property type="entry name" value="BCTRLSENSOR"/>
</dbReference>
<dbReference type="Pfam" id="PF02518">
    <property type="entry name" value="HATPase_c"/>
    <property type="match status" value="1"/>
</dbReference>
<dbReference type="Proteomes" id="UP001234916">
    <property type="component" value="Chromosome"/>
</dbReference>
<dbReference type="KEGG" id="npv:OHM77_00245"/>
<name>A0AA49FLI4_9PROT</name>
<evidence type="ECO:0000256" key="4">
    <source>
        <dbReference type="SAM" id="Coils"/>
    </source>
</evidence>
<dbReference type="Gene3D" id="1.10.287.130">
    <property type="match status" value="1"/>
</dbReference>
<dbReference type="InterPro" id="IPR005467">
    <property type="entry name" value="His_kinase_dom"/>
</dbReference>
<dbReference type="PROSITE" id="PS50109">
    <property type="entry name" value="HIS_KIN"/>
    <property type="match status" value="1"/>
</dbReference>
<evidence type="ECO:0000313" key="6">
    <source>
        <dbReference type="EMBL" id="WIM05750.1"/>
    </source>
</evidence>
<keyword evidence="3" id="KW-0597">Phosphoprotein</keyword>
<accession>A0AA49FLI4</accession>
<dbReference type="InterPro" id="IPR003661">
    <property type="entry name" value="HisK_dim/P_dom"/>
</dbReference>
<dbReference type="Gene3D" id="3.30.565.10">
    <property type="entry name" value="Histidine kinase-like ATPase, C-terminal domain"/>
    <property type="match status" value="1"/>
</dbReference>
<dbReference type="AlphaFoldDB" id="A0AA49FLI4"/>
<dbReference type="InterPro" id="IPR003594">
    <property type="entry name" value="HATPase_dom"/>
</dbReference>
<dbReference type="CDD" id="cd00082">
    <property type="entry name" value="HisKA"/>
    <property type="match status" value="1"/>
</dbReference>
<protein>
    <recommendedName>
        <fullName evidence="2">histidine kinase</fullName>
        <ecNumber evidence="2">2.7.13.3</ecNumber>
    </recommendedName>
</protein>
<reference evidence="6" key="1">
    <citation type="journal article" date="2023" name="Nat. Microbiol.">
        <title>Enrichment and characterization of a nitric oxide-reducing microbial community in a continuous bioreactor.</title>
        <authorList>
            <person name="Garrido-Amador P."/>
            <person name="Stortenbeker N."/>
            <person name="Wessels H.J.C.T."/>
            <person name="Speth D.R."/>
            <person name="Garcia-Heredia I."/>
            <person name="Kartal B."/>
        </authorList>
    </citation>
    <scope>NUCLEOTIDE SEQUENCE</scope>
    <source>
        <strain evidence="6">MAG1</strain>
    </source>
</reference>
<proteinExistence type="predicted"/>
<dbReference type="GO" id="GO:0000155">
    <property type="term" value="F:phosphorelay sensor kinase activity"/>
    <property type="evidence" value="ECO:0007669"/>
    <property type="project" value="InterPro"/>
</dbReference>
<dbReference type="PANTHER" id="PTHR43065">
    <property type="entry name" value="SENSOR HISTIDINE KINASE"/>
    <property type="match status" value="1"/>
</dbReference>
<feature type="coiled-coil region" evidence="4">
    <location>
        <begin position="112"/>
        <end position="150"/>
    </location>
</feature>
<gene>
    <name evidence="6" type="ORF">OHM77_00245</name>
</gene>
<dbReference type="SUPFAM" id="SSF55874">
    <property type="entry name" value="ATPase domain of HSP90 chaperone/DNA topoisomerase II/histidine kinase"/>
    <property type="match status" value="1"/>
</dbReference>
<evidence type="ECO:0000259" key="5">
    <source>
        <dbReference type="PROSITE" id="PS50109"/>
    </source>
</evidence>
<keyword evidence="6" id="KW-0808">Transferase</keyword>
<dbReference type="EMBL" id="CP107246">
    <property type="protein sequence ID" value="WIM05750.1"/>
    <property type="molecule type" value="Genomic_DNA"/>
</dbReference>
<dbReference type="PANTHER" id="PTHR43065:SF50">
    <property type="entry name" value="HISTIDINE KINASE"/>
    <property type="match status" value="1"/>
</dbReference>
<keyword evidence="4" id="KW-0175">Coiled coil</keyword>
<dbReference type="SMART" id="SM00387">
    <property type="entry name" value="HATPase_c"/>
    <property type="match status" value="1"/>
</dbReference>
<keyword evidence="6" id="KW-0418">Kinase</keyword>
<comment type="catalytic activity">
    <reaction evidence="1">
        <text>ATP + protein L-histidine = ADP + protein N-phospho-L-histidine.</text>
        <dbReference type="EC" id="2.7.13.3"/>
    </reaction>
</comment>
<evidence type="ECO:0000256" key="1">
    <source>
        <dbReference type="ARBA" id="ARBA00000085"/>
    </source>
</evidence>
<feature type="domain" description="Histidine kinase" evidence="5">
    <location>
        <begin position="166"/>
        <end position="397"/>
    </location>
</feature>